<evidence type="ECO:0000259" key="5">
    <source>
        <dbReference type="Pfam" id="PF00296"/>
    </source>
</evidence>
<dbReference type="InterPro" id="IPR011251">
    <property type="entry name" value="Luciferase-like_dom"/>
</dbReference>
<dbReference type="GO" id="GO:0046306">
    <property type="term" value="P:alkanesulfonate catabolic process"/>
    <property type="evidence" value="ECO:0007669"/>
    <property type="project" value="TreeGrafter"/>
</dbReference>
<dbReference type="Proteomes" id="UP000293342">
    <property type="component" value="Unassembled WGS sequence"/>
</dbReference>
<dbReference type="InterPro" id="IPR050172">
    <property type="entry name" value="SsuD_RutA_monooxygenase"/>
</dbReference>
<organism evidence="6 7">
    <name type="scientific">Kribbella capetownensis</name>
    <dbReference type="NCBI Taxonomy" id="1572659"/>
    <lineage>
        <taxon>Bacteria</taxon>
        <taxon>Bacillati</taxon>
        <taxon>Actinomycetota</taxon>
        <taxon>Actinomycetes</taxon>
        <taxon>Propionibacteriales</taxon>
        <taxon>Kribbellaceae</taxon>
        <taxon>Kribbella</taxon>
    </lineage>
</organism>
<gene>
    <name evidence="6" type="ORF">E0H75_00075</name>
</gene>
<keyword evidence="7" id="KW-1185">Reference proteome</keyword>
<dbReference type="PANTHER" id="PTHR42847:SF4">
    <property type="entry name" value="ALKANESULFONATE MONOOXYGENASE-RELATED"/>
    <property type="match status" value="1"/>
</dbReference>
<dbReference type="InterPro" id="IPR036661">
    <property type="entry name" value="Luciferase-like_sf"/>
</dbReference>
<dbReference type="EMBL" id="SJKD01000001">
    <property type="protein sequence ID" value="TCC52231.1"/>
    <property type="molecule type" value="Genomic_DNA"/>
</dbReference>
<sequence length="289" mass="29779">MDVGVGLPSTIPGIRARLILDWAQAAEQAGFSTLATLDRLVYGNLDAIPALAAAAAVTSRIGLTTAIMIGPFRGNGALLAKQLATVDRLSDGRLTVGIAVGARPDDFEATASPYEKRGKAFDAQLAEMRAVWAGEPRGYAGAIGPAPVQPGGPPLLIGGGSPAAFRRMTEYGAGWILGAGGPDAFAAAADTARSAWREAGREGQPRLVAIGYVSLGDDAEEHARRYLGDYYSFAGPYAERIIGNALTTEQAVADAVTGFTAAGCDELILFPANPDPHQINLTAAATGLT</sequence>
<dbReference type="PANTHER" id="PTHR42847">
    <property type="entry name" value="ALKANESULFONATE MONOOXYGENASE"/>
    <property type="match status" value="1"/>
</dbReference>
<dbReference type="GO" id="GO:0008726">
    <property type="term" value="F:alkanesulfonate monooxygenase activity"/>
    <property type="evidence" value="ECO:0007669"/>
    <property type="project" value="TreeGrafter"/>
</dbReference>
<comment type="caution">
    <text evidence="6">The sequence shown here is derived from an EMBL/GenBank/DDBJ whole genome shotgun (WGS) entry which is preliminary data.</text>
</comment>
<accession>A0A4R0JXH5</accession>
<name>A0A4R0JXH5_9ACTN</name>
<evidence type="ECO:0000313" key="6">
    <source>
        <dbReference type="EMBL" id="TCC52231.1"/>
    </source>
</evidence>
<evidence type="ECO:0000256" key="2">
    <source>
        <dbReference type="ARBA" id="ARBA00022643"/>
    </source>
</evidence>
<evidence type="ECO:0000256" key="1">
    <source>
        <dbReference type="ARBA" id="ARBA00022630"/>
    </source>
</evidence>
<dbReference type="SUPFAM" id="SSF51679">
    <property type="entry name" value="Bacterial luciferase-like"/>
    <property type="match status" value="1"/>
</dbReference>
<dbReference type="AlphaFoldDB" id="A0A4R0JXH5"/>
<reference evidence="6 7" key="1">
    <citation type="submission" date="2019-02" db="EMBL/GenBank/DDBJ databases">
        <title>Kribbella capetownensis sp. nov. and Kribbella speibonae sp. nov., isolated from soil.</title>
        <authorList>
            <person name="Curtis S.M."/>
            <person name="Norton I."/>
            <person name="Everest G.J."/>
            <person name="Meyers P.R."/>
        </authorList>
    </citation>
    <scope>NUCLEOTIDE SEQUENCE [LARGE SCALE GENOMIC DNA]</scope>
    <source>
        <strain evidence="6 7">YM53</strain>
    </source>
</reference>
<protein>
    <submittedName>
        <fullName evidence="6">LLM class flavin-dependent oxidoreductase</fullName>
    </submittedName>
</protein>
<dbReference type="RefSeq" id="WP_131510983.1">
    <property type="nucleotide sequence ID" value="NZ_SJKD01000001.1"/>
</dbReference>
<dbReference type="Gene3D" id="3.20.20.30">
    <property type="entry name" value="Luciferase-like domain"/>
    <property type="match status" value="1"/>
</dbReference>
<keyword evidence="3" id="KW-0560">Oxidoreductase</keyword>
<evidence type="ECO:0000256" key="4">
    <source>
        <dbReference type="ARBA" id="ARBA00023033"/>
    </source>
</evidence>
<proteinExistence type="predicted"/>
<dbReference type="OrthoDB" id="5723200at2"/>
<keyword evidence="1" id="KW-0285">Flavoprotein</keyword>
<keyword evidence="2" id="KW-0288">FMN</keyword>
<dbReference type="Pfam" id="PF00296">
    <property type="entry name" value="Bac_luciferase"/>
    <property type="match status" value="1"/>
</dbReference>
<evidence type="ECO:0000313" key="7">
    <source>
        <dbReference type="Proteomes" id="UP000293342"/>
    </source>
</evidence>
<feature type="domain" description="Luciferase-like" evidence="5">
    <location>
        <begin position="14"/>
        <end position="237"/>
    </location>
</feature>
<keyword evidence="4" id="KW-0503">Monooxygenase</keyword>
<evidence type="ECO:0000256" key="3">
    <source>
        <dbReference type="ARBA" id="ARBA00023002"/>
    </source>
</evidence>